<sequence>MEKSKTDQISLDFDTPRSDFLLKHNSSMFIQDLSFSKYSIKEKFLTISLESKIQDEVVDFLSNKITTFRYRNNWGNRLNLNDAVLELLETISSKLVHNGNCIIEKIYEDGNLICLKVVRGEVIIKRKNVIQIIPANIAKEINYKTKVFIPKAKCFILEFPEEICSSKDFKYILEQMVKIDSKDPMFSIMNSSNLSKVKGYDGMKHRDKLDIILRKLTRKISWHHREQFSSRDKFSNYYSTLRALKFRKTRVIMLNHLFDFIKLIVEDSFPDTKLNIAYSKTIEDIDNIISDYEKGEFSHELHMQIIQEYL</sequence>
<protein>
    <submittedName>
        <fullName evidence="1">Uncharacterized protein</fullName>
    </submittedName>
</protein>
<comment type="caution">
    <text evidence="1">The sequence shown here is derived from an EMBL/GenBank/DDBJ whole genome shotgun (WGS) entry which is preliminary data.</text>
</comment>
<evidence type="ECO:0000313" key="1">
    <source>
        <dbReference type="EMBL" id="PQB06904.1"/>
    </source>
</evidence>
<dbReference type="OrthoDB" id="1421561at2"/>
<reference evidence="1 2" key="1">
    <citation type="submission" date="2016-11" db="EMBL/GenBank/DDBJ databases">
        <title>Trade-off between light-utilization and light-protection in marine flavobacteria.</title>
        <authorList>
            <person name="Kumagai Y."/>
        </authorList>
    </citation>
    <scope>NUCLEOTIDE SEQUENCE [LARGE SCALE GENOMIC DNA]</scope>
    <source>
        <strain evidence="1 2">ATCC 700397</strain>
    </source>
</reference>
<dbReference type="RefSeq" id="WP_104809146.1">
    <property type="nucleotide sequence ID" value="NZ_MQUA01000013.1"/>
</dbReference>
<gene>
    <name evidence="1" type="ORF">BST83_06870</name>
</gene>
<keyword evidence="2" id="KW-1185">Reference proteome</keyword>
<dbReference type="Proteomes" id="UP000239522">
    <property type="component" value="Unassembled WGS sequence"/>
</dbReference>
<name>A0A2S7KW77_9FLAO</name>
<organism evidence="1 2">
    <name type="scientific">Polaribacter filamentus</name>
    <dbReference type="NCBI Taxonomy" id="53483"/>
    <lineage>
        <taxon>Bacteria</taxon>
        <taxon>Pseudomonadati</taxon>
        <taxon>Bacteroidota</taxon>
        <taxon>Flavobacteriia</taxon>
        <taxon>Flavobacteriales</taxon>
        <taxon>Flavobacteriaceae</taxon>
    </lineage>
</organism>
<evidence type="ECO:0000313" key="2">
    <source>
        <dbReference type="Proteomes" id="UP000239522"/>
    </source>
</evidence>
<accession>A0A2S7KW77</accession>
<dbReference type="EMBL" id="MQUA01000013">
    <property type="protein sequence ID" value="PQB06904.1"/>
    <property type="molecule type" value="Genomic_DNA"/>
</dbReference>
<proteinExistence type="predicted"/>
<dbReference type="AlphaFoldDB" id="A0A2S7KW77"/>